<dbReference type="SMART" id="SM00028">
    <property type="entry name" value="TPR"/>
    <property type="match status" value="4"/>
</dbReference>
<dbReference type="InterPro" id="IPR051677">
    <property type="entry name" value="AfsR-DnrI-RedD_regulator"/>
</dbReference>
<keyword evidence="8" id="KW-1185">Reference proteome</keyword>
<reference evidence="7 8" key="1">
    <citation type="submission" date="2019-08" db="EMBL/GenBank/DDBJ databases">
        <title>Lentzea from Indian Himalayas.</title>
        <authorList>
            <person name="Mandal S."/>
            <person name="Mallick Gupta A."/>
            <person name="Maiti P.K."/>
            <person name="Sarkar J."/>
            <person name="Mandal S."/>
        </authorList>
    </citation>
    <scope>NUCLEOTIDE SEQUENCE [LARGE SCALE GENOMIC DNA]</scope>
    <source>
        <strain evidence="7 8">PSKA42</strain>
    </source>
</reference>
<dbReference type="SMART" id="SM01043">
    <property type="entry name" value="BTAD"/>
    <property type="match status" value="1"/>
</dbReference>
<dbReference type="PRINTS" id="PR00364">
    <property type="entry name" value="DISEASERSIST"/>
</dbReference>
<comment type="caution">
    <text evidence="7">The sequence shown here is derived from an EMBL/GenBank/DDBJ whole genome shotgun (WGS) entry which is preliminary data.</text>
</comment>
<name>A0ABX1FF89_9PSEU</name>
<dbReference type="Pfam" id="PF00931">
    <property type="entry name" value="NB-ARC"/>
    <property type="match status" value="1"/>
</dbReference>
<comment type="similarity">
    <text evidence="1">Belongs to the AfsR/DnrI/RedD regulatory family.</text>
</comment>
<accession>A0ABX1FF89</accession>
<organism evidence="7 8">
    <name type="scientific">Lentzea indica</name>
    <dbReference type="NCBI Taxonomy" id="2604800"/>
    <lineage>
        <taxon>Bacteria</taxon>
        <taxon>Bacillati</taxon>
        <taxon>Actinomycetota</taxon>
        <taxon>Actinomycetes</taxon>
        <taxon>Pseudonocardiales</taxon>
        <taxon>Pseudonocardiaceae</taxon>
        <taxon>Lentzea</taxon>
    </lineage>
</organism>
<evidence type="ECO:0000313" key="7">
    <source>
        <dbReference type="EMBL" id="NKE57644.1"/>
    </source>
</evidence>
<dbReference type="InterPro" id="IPR011990">
    <property type="entry name" value="TPR-like_helical_dom_sf"/>
</dbReference>
<dbReference type="Pfam" id="PF13432">
    <property type="entry name" value="TPR_16"/>
    <property type="match status" value="1"/>
</dbReference>
<feature type="domain" description="Bacterial transcriptional activator" evidence="6">
    <location>
        <begin position="93"/>
        <end position="237"/>
    </location>
</feature>
<dbReference type="SUPFAM" id="SSF46894">
    <property type="entry name" value="C-terminal effector domain of the bipartite response regulators"/>
    <property type="match status" value="1"/>
</dbReference>
<evidence type="ECO:0000256" key="4">
    <source>
        <dbReference type="ARBA" id="ARBA00023163"/>
    </source>
</evidence>
<dbReference type="SMART" id="SM00862">
    <property type="entry name" value="Trans_reg_C"/>
    <property type="match status" value="1"/>
</dbReference>
<dbReference type="Pfam" id="PF03704">
    <property type="entry name" value="BTAD"/>
    <property type="match status" value="1"/>
</dbReference>
<evidence type="ECO:0000256" key="1">
    <source>
        <dbReference type="ARBA" id="ARBA00005820"/>
    </source>
</evidence>
<keyword evidence="3" id="KW-0238">DNA-binding</keyword>
<dbReference type="Gene3D" id="1.10.10.10">
    <property type="entry name" value="Winged helix-like DNA-binding domain superfamily/Winged helix DNA-binding domain"/>
    <property type="match status" value="1"/>
</dbReference>
<dbReference type="PANTHER" id="PTHR35807:SF1">
    <property type="entry name" value="TRANSCRIPTIONAL REGULATOR REDD"/>
    <property type="match status" value="1"/>
</dbReference>
<gene>
    <name evidence="7" type="ORF">FXN61_12675</name>
</gene>
<dbReference type="SUPFAM" id="SSF52540">
    <property type="entry name" value="P-loop containing nucleoside triphosphate hydrolases"/>
    <property type="match status" value="1"/>
</dbReference>
<dbReference type="Gene3D" id="1.25.40.10">
    <property type="entry name" value="Tetratricopeptide repeat domain"/>
    <property type="match status" value="3"/>
</dbReference>
<dbReference type="InterPro" id="IPR001867">
    <property type="entry name" value="OmpR/PhoB-type_DNA-bd"/>
</dbReference>
<dbReference type="SUPFAM" id="SSF48452">
    <property type="entry name" value="TPR-like"/>
    <property type="match status" value="2"/>
</dbReference>
<dbReference type="InterPro" id="IPR005158">
    <property type="entry name" value="BTAD"/>
</dbReference>
<keyword evidence="2" id="KW-0805">Transcription regulation</keyword>
<dbReference type="InterPro" id="IPR027417">
    <property type="entry name" value="P-loop_NTPase"/>
</dbReference>
<dbReference type="InterPro" id="IPR019734">
    <property type="entry name" value="TPR_rpt"/>
</dbReference>
<evidence type="ECO:0000259" key="6">
    <source>
        <dbReference type="SMART" id="SM01043"/>
    </source>
</evidence>
<evidence type="ECO:0000256" key="2">
    <source>
        <dbReference type="ARBA" id="ARBA00023015"/>
    </source>
</evidence>
<dbReference type="RefSeq" id="WP_167973578.1">
    <property type="nucleotide sequence ID" value="NZ_VSRL01000035.1"/>
</dbReference>
<evidence type="ECO:0000259" key="5">
    <source>
        <dbReference type="SMART" id="SM00862"/>
    </source>
</evidence>
<dbReference type="InterPro" id="IPR016032">
    <property type="entry name" value="Sig_transdc_resp-reg_C-effctor"/>
</dbReference>
<evidence type="ECO:0000313" key="8">
    <source>
        <dbReference type="Proteomes" id="UP001515943"/>
    </source>
</evidence>
<dbReference type="InterPro" id="IPR002182">
    <property type="entry name" value="NB-ARC"/>
</dbReference>
<dbReference type="CDD" id="cd15831">
    <property type="entry name" value="BTAD"/>
    <property type="match status" value="1"/>
</dbReference>
<dbReference type="EMBL" id="VSRL01000035">
    <property type="protein sequence ID" value="NKE57644.1"/>
    <property type="molecule type" value="Genomic_DNA"/>
</dbReference>
<dbReference type="Proteomes" id="UP001515943">
    <property type="component" value="Unassembled WGS sequence"/>
</dbReference>
<feature type="domain" description="OmpR/PhoB-type" evidence="5">
    <location>
        <begin position="15"/>
        <end position="86"/>
    </location>
</feature>
<dbReference type="InterPro" id="IPR036388">
    <property type="entry name" value="WH-like_DNA-bd_sf"/>
</dbReference>
<feature type="non-terminal residue" evidence="7">
    <location>
        <position position="932"/>
    </location>
</feature>
<keyword evidence="4" id="KW-0804">Transcription</keyword>
<evidence type="ECO:0000256" key="3">
    <source>
        <dbReference type="ARBA" id="ARBA00023125"/>
    </source>
</evidence>
<protein>
    <submittedName>
        <fullName evidence="7">SARP family transcriptional regulator</fullName>
    </submittedName>
</protein>
<proteinExistence type="inferred from homology"/>
<dbReference type="Pfam" id="PF00486">
    <property type="entry name" value="Trans_reg_C"/>
    <property type="match status" value="1"/>
</dbReference>
<dbReference type="PANTHER" id="PTHR35807">
    <property type="entry name" value="TRANSCRIPTIONAL REGULATOR REDD-RELATED"/>
    <property type="match status" value="1"/>
</dbReference>
<dbReference type="Gene3D" id="3.40.50.300">
    <property type="entry name" value="P-loop containing nucleotide triphosphate hydrolases"/>
    <property type="match status" value="1"/>
</dbReference>
<sequence>MFRVLGAVDHVASDGTGLSLAAKPRALLAALLLHANNWVRTERLIEAVWPDGPPRSAPGLVKTYVWTLRGQLDGERIAAGPGGYRILVDCGELDARLFEERVREGRAALRAGRAQDAAQALGAALELWRGEPYPQLGVADAEPVRVRLVEQWLGAQDDLAEARMALGFAEEVIPVLRGLVAEHPFREHLRALLMTALYQTGRQVEALDVYDEGRTLLDRDLGLLPGAELREVQARILAQDLGTRRNHRPPAQTPCAPAGFTGRADTIAALDQLPERGGVCVVTGLAGAGKTALAVHWAHSVRSRFPDGQLYLDLRGHSVPVMPLDALIRLLTALGVDRDSLSTDVDDAAATYRTVLSGRRMLIVLDDALDADQVRPLLPGTPSCLVMITSRTRLDGLVAREGADQIVLDVLTPSDARAVLEQVLGPARVTAEPDEVDELVELCVRLPLALRIAAAALLARPERSIGDYNRRLREADRLTALAVPGDTSTAVHAAFRLSYVALPDSARELFRLLGRMPGMDITAEAAAVLVGSDPDLDVLSAAHLVREHMPGRYTFHDLLRLYAAERSDAEDDPSHVATRVGRLLDWYSRTVRDAADTLDPTRPRLPSETAPTATTFPDATAAKSWLDAEGPNLAAVADHLGPDGEAWLMADALRGYFLRSNGVHWQAVVSAGLRAAEIAEDDAALSAMHSSLGVLHWTRGGFTSAGEHLHAAIGHAAKAGWTPGEIIAATNLGLVRNSTGPLDEAADLLVQAAQASKRTGDTRLRGHILINLGGTRLGQALLDDAIACFQQACDVQTNALPMVCLAEAHLFRGDLDAADDHIDRALARNRSQPNDHEHALALEIRARLELLRGRPEQALDLLDRATGLVDGHPLFAADVRNHRGTALRHLGRTDEALTEHRTALAQARHHARAELDARVGLARNPPPARRTL</sequence>